<protein>
    <submittedName>
        <fullName evidence="8">SM-20 protein</fullName>
    </submittedName>
</protein>
<accession>A0A5J6X1J9</accession>
<keyword evidence="4" id="KW-0223">Dioxygenase</keyword>
<evidence type="ECO:0000313" key="8">
    <source>
        <dbReference type="EMBL" id="QFI56660.1"/>
    </source>
</evidence>
<dbReference type="PROSITE" id="PS51471">
    <property type="entry name" value="FE2OG_OXY"/>
    <property type="match status" value="1"/>
</dbReference>
<evidence type="ECO:0000313" key="9">
    <source>
        <dbReference type="Proteomes" id="UP000594034"/>
    </source>
</evidence>
<comment type="cofactor">
    <cofactor evidence="1">
        <name>L-ascorbate</name>
        <dbReference type="ChEBI" id="CHEBI:38290"/>
    </cofactor>
</comment>
<evidence type="ECO:0000256" key="6">
    <source>
        <dbReference type="ARBA" id="ARBA00023004"/>
    </source>
</evidence>
<evidence type="ECO:0000256" key="3">
    <source>
        <dbReference type="ARBA" id="ARBA00022896"/>
    </source>
</evidence>
<feature type="domain" description="Fe2OG dioxygenase" evidence="7">
    <location>
        <begin position="87"/>
        <end position="184"/>
    </location>
</feature>
<dbReference type="EMBL" id="CP040449">
    <property type="protein sequence ID" value="QFI56660.1"/>
    <property type="molecule type" value="Genomic_DNA"/>
</dbReference>
<dbReference type="RefSeq" id="WP_193004493.1">
    <property type="nucleotide sequence ID" value="NZ_CP040449.1"/>
</dbReference>
<dbReference type="InterPro" id="IPR005123">
    <property type="entry name" value="Oxoglu/Fe-dep_dioxygenase_dom"/>
</dbReference>
<dbReference type="AlphaFoldDB" id="A0A5J6X1J9"/>
<dbReference type="GO" id="GO:0031543">
    <property type="term" value="F:peptidyl-proline dioxygenase activity"/>
    <property type="evidence" value="ECO:0007669"/>
    <property type="project" value="TreeGrafter"/>
</dbReference>
<gene>
    <name evidence="8" type="ORF">FE240_07930</name>
</gene>
<dbReference type="InterPro" id="IPR044862">
    <property type="entry name" value="Pro_4_hyd_alph_FE2OG_OXY"/>
</dbReference>
<dbReference type="Proteomes" id="UP000594034">
    <property type="component" value="Chromosome"/>
</dbReference>
<dbReference type="GO" id="GO:0008198">
    <property type="term" value="F:ferrous iron binding"/>
    <property type="evidence" value="ECO:0007669"/>
    <property type="project" value="TreeGrafter"/>
</dbReference>
<dbReference type="GO" id="GO:0071456">
    <property type="term" value="P:cellular response to hypoxia"/>
    <property type="evidence" value="ECO:0007669"/>
    <property type="project" value="TreeGrafter"/>
</dbReference>
<evidence type="ECO:0000256" key="4">
    <source>
        <dbReference type="ARBA" id="ARBA00022964"/>
    </source>
</evidence>
<keyword evidence="5" id="KW-0560">Oxidoreductase</keyword>
<sequence length="196" mass="22361">MDAIAERGWTLVDDFLPPDLVQGLQEALPDEWQPAGIGRAQQHQTNSAIRRDQIHWLERETGGAVARYLAMMEQLRLCANRELMLGLFDYEAHFARYRPGDFYGRHRDAFAGRSNRRLTTVCYLNEGWQEADGGLLRLYGDDEQFLSDIAPRAGRLVLFLSEAFPHEVLPARAERHSIAGWFRVNGNALGRVDPPR</sequence>
<dbReference type="PANTHER" id="PTHR12907">
    <property type="entry name" value="EGL NINE HOMOLOG-RELATED"/>
    <property type="match status" value="1"/>
</dbReference>
<evidence type="ECO:0000259" key="7">
    <source>
        <dbReference type="PROSITE" id="PS51471"/>
    </source>
</evidence>
<dbReference type="InterPro" id="IPR051559">
    <property type="entry name" value="HIF_prolyl_hydroxylases"/>
</dbReference>
<evidence type="ECO:0000256" key="1">
    <source>
        <dbReference type="ARBA" id="ARBA00001961"/>
    </source>
</evidence>
<dbReference type="KEGG" id="asim:FE240_07930"/>
<evidence type="ECO:0000256" key="2">
    <source>
        <dbReference type="ARBA" id="ARBA00022723"/>
    </source>
</evidence>
<dbReference type="Gene3D" id="2.60.120.620">
    <property type="entry name" value="q2cbj1_9rhob like domain"/>
    <property type="match status" value="1"/>
</dbReference>
<dbReference type="GO" id="GO:0031418">
    <property type="term" value="F:L-ascorbic acid binding"/>
    <property type="evidence" value="ECO:0007669"/>
    <property type="project" value="UniProtKB-KW"/>
</dbReference>
<dbReference type="SMART" id="SM00702">
    <property type="entry name" value="P4Hc"/>
    <property type="match status" value="1"/>
</dbReference>
<evidence type="ECO:0000256" key="5">
    <source>
        <dbReference type="ARBA" id="ARBA00023002"/>
    </source>
</evidence>
<keyword evidence="9" id="KW-1185">Reference proteome</keyword>
<keyword evidence="6" id="KW-0408">Iron</keyword>
<organism evidence="8 9">
    <name type="scientific">Aeromonas simiae</name>
    <dbReference type="NCBI Taxonomy" id="218936"/>
    <lineage>
        <taxon>Bacteria</taxon>
        <taxon>Pseudomonadati</taxon>
        <taxon>Pseudomonadota</taxon>
        <taxon>Gammaproteobacteria</taxon>
        <taxon>Aeromonadales</taxon>
        <taxon>Aeromonadaceae</taxon>
        <taxon>Aeromonas</taxon>
    </lineage>
</organism>
<reference evidence="8 9" key="1">
    <citation type="submission" date="2019-05" db="EMBL/GenBank/DDBJ databases">
        <title>OXA-830, a novel chromosomally encoded expanded-spectrum class D beta-lactamase in Aeromonas simiae.</title>
        <authorList>
            <person name="Zhou W."/>
            <person name="Chen Q."/>
        </authorList>
    </citation>
    <scope>NUCLEOTIDE SEQUENCE [LARGE SCALE GENOMIC DNA]</scope>
    <source>
        <strain evidence="8 9">A6</strain>
    </source>
</reference>
<dbReference type="Pfam" id="PF13640">
    <property type="entry name" value="2OG-FeII_Oxy_3"/>
    <property type="match status" value="1"/>
</dbReference>
<proteinExistence type="predicted"/>
<dbReference type="InterPro" id="IPR006620">
    <property type="entry name" value="Pro_4_hyd_alph"/>
</dbReference>
<keyword evidence="2" id="KW-0479">Metal-binding</keyword>
<keyword evidence="3" id="KW-0847">Vitamin C</keyword>
<name>A0A5J6X1J9_9GAMM</name>
<dbReference type="PANTHER" id="PTHR12907:SF26">
    <property type="entry name" value="HIF PROLYL HYDROXYLASE, ISOFORM C"/>
    <property type="match status" value="1"/>
</dbReference>